<keyword evidence="3" id="KW-1185">Reference proteome</keyword>
<dbReference type="AlphaFoldDB" id="A0A919APT1"/>
<dbReference type="RefSeq" id="WP_229910549.1">
    <property type="nucleotide sequence ID" value="NZ_BNBI01000011.1"/>
</dbReference>
<evidence type="ECO:0000313" key="3">
    <source>
        <dbReference type="Proteomes" id="UP000630718"/>
    </source>
</evidence>
<protein>
    <recommendedName>
        <fullName evidence="1">CHAT domain-containing protein</fullName>
    </recommendedName>
</protein>
<evidence type="ECO:0000313" key="2">
    <source>
        <dbReference type="EMBL" id="GHF19361.1"/>
    </source>
</evidence>
<dbReference type="Proteomes" id="UP000630718">
    <property type="component" value="Unassembled WGS sequence"/>
</dbReference>
<accession>A0A919APT1</accession>
<proteinExistence type="predicted"/>
<dbReference type="Pfam" id="PF12770">
    <property type="entry name" value="CHAT"/>
    <property type="match status" value="1"/>
</dbReference>
<organism evidence="2 3">
    <name type="scientific">Streptomyces fumanus</name>
    <dbReference type="NCBI Taxonomy" id="67302"/>
    <lineage>
        <taxon>Bacteria</taxon>
        <taxon>Bacillati</taxon>
        <taxon>Actinomycetota</taxon>
        <taxon>Actinomycetes</taxon>
        <taxon>Kitasatosporales</taxon>
        <taxon>Streptomycetaceae</taxon>
        <taxon>Streptomyces</taxon>
    </lineage>
</organism>
<sequence>MATEPQRAPRWLGETRTAVLRRGLPGLKAAARRPVVRTGQMRRVQEPPAGLGGTETHPGARLEDGFAVLRVLRGEGPGGAQGYRLRGWCGDLTLTCAPGPTRLAAPGISLATLRRDDGEYPSEVLHGIRLWSSNQPELTHWLDRIRARHGDELRLVVWDDTGFDLPWELFWLPEDPARGLPGGPLGALTVVSRWTTVRDLSHGLPRETGGCRGRVLGYLHRDMADDGHVFAPYAHKLHGRMTPFLHDLDTHPDTTGLVYLGCHGGYGDTVPRLTLGDRTWAELNGEAMTVLLRDRSLVCLNACDSGRFVTNRAQGEEALRGFAELFLRKGAGGCLVTAGKVGDEEARTLVRELVREVAAHPHRSVPQTLRAFRARALAEFGSPARLPSLLDDTGRIDGTGQKRVLRLLYAFMFHYYGHPRTTLGLISAAGARHTEAGPGR</sequence>
<reference evidence="2" key="1">
    <citation type="journal article" date="2014" name="Int. J. Syst. Evol. Microbiol.">
        <title>Complete genome sequence of Corynebacterium casei LMG S-19264T (=DSM 44701T), isolated from a smear-ripened cheese.</title>
        <authorList>
            <consortium name="US DOE Joint Genome Institute (JGI-PGF)"/>
            <person name="Walter F."/>
            <person name="Albersmeier A."/>
            <person name="Kalinowski J."/>
            <person name="Ruckert C."/>
        </authorList>
    </citation>
    <scope>NUCLEOTIDE SEQUENCE</scope>
    <source>
        <strain evidence="2">JCM 4477</strain>
    </source>
</reference>
<comment type="caution">
    <text evidence="2">The sequence shown here is derived from an EMBL/GenBank/DDBJ whole genome shotgun (WGS) entry which is preliminary data.</text>
</comment>
<feature type="domain" description="CHAT" evidence="1">
    <location>
        <begin position="255"/>
        <end position="370"/>
    </location>
</feature>
<gene>
    <name evidence="2" type="ORF">GCM10018772_50700</name>
</gene>
<dbReference type="InterPro" id="IPR024983">
    <property type="entry name" value="CHAT_dom"/>
</dbReference>
<evidence type="ECO:0000259" key="1">
    <source>
        <dbReference type="Pfam" id="PF12770"/>
    </source>
</evidence>
<dbReference type="EMBL" id="BNBI01000011">
    <property type="protein sequence ID" value="GHF19361.1"/>
    <property type="molecule type" value="Genomic_DNA"/>
</dbReference>
<name>A0A919APT1_9ACTN</name>
<reference evidence="2" key="2">
    <citation type="submission" date="2020-09" db="EMBL/GenBank/DDBJ databases">
        <authorList>
            <person name="Sun Q."/>
            <person name="Ohkuma M."/>
        </authorList>
    </citation>
    <scope>NUCLEOTIDE SEQUENCE</scope>
    <source>
        <strain evidence="2">JCM 4477</strain>
    </source>
</reference>